<keyword evidence="1" id="KW-1133">Transmembrane helix</keyword>
<comment type="caution">
    <text evidence="2">The sequence shown here is derived from an EMBL/GenBank/DDBJ whole genome shotgun (WGS) entry which is preliminary data.</text>
</comment>
<feature type="transmembrane region" description="Helical" evidence="1">
    <location>
        <begin position="83"/>
        <end position="100"/>
    </location>
</feature>
<evidence type="ECO:0000313" key="2">
    <source>
        <dbReference type="EMBL" id="MPM42555.1"/>
    </source>
</evidence>
<sequence>MVDELKKLGQRDNKQSTNIIKKNRMLSKGDWLIVVSALVLFIVNNIFLSIFLSKMPGGSAAGITTIYVISLVSLVLRKFKSITMIFIIYGSIGILSHIMVEDWIYIPKAAIVIMIAAAFDFILYKNNYRATSFIFGFAIFIFLLNITEYSFSYLFEDFAKPMNIKNILLSLAHGYIGIIFAFATYELIKNKRIITEIEK</sequence>
<organism evidence="2">
    <name type="scientific">bioreactor metagenome</name>
    <dbReference type="NCBI Taxonomy" id="1076179"/>
    <lineage>
        <taxon>unclassified sequences</taxon>
        <taxon>metagenomes</taxon>
        <taxon>ecological metagenomes</taxon>
    </lineage>
</organism>
<reference evidence="2" key="1">
    <citation type="submission" date="2019-08" db="EMBL/GenBank/DDBJ databases">
        <authorList>
            <person name="Kucharzyk K."/>
            <person name="Murdoch R.W."/>
            <person name="Higgins S."/>
            <person name="Loffler F."/>
        </authorList>
    </citation>
    <scope>NUCLEOTIDE SEQUENCE</scope>
</reference>
<accession>A0A644ZNS3</accession>
<gene>
    <name evidence="2" type="ORF">SDC9_89221</name>
</gene>
<keyword evidence="1" id="KW-0812">Transmembrane</keyword>
<feature type="transmembrane region" description="Helical" evidence="1">
    <location>
        <begin position="167"/>
        <end position="188"/>
    </location>
</feature>
<proteinExistence type="predicted"/>
<dbReference type="EMBL" id="VSSQ01009773">
    <property type="protein sequence ID" value="MPM42555.1"/>
    <property type="molecule type" value="Genomic_DNA"/>
</dbReference>
<feature type="transmembrane region" description="Helical" evidence="1">
    <location>
        <begin position="31"/>
        <end position="52"/>
    </location>
</feature>
<name>A0A644ZNS3_9ZZZZ</name>
<feature type="transmembrane region" description="Helical" evidence="1">
    <location>
        <begin position="133"/>
        <end position="155"/>
    </location>
</feature>
<feature type="transmembrane region" description="Helical" evidence="1">
    <location>
        <begin position="106"/>
        <end position="124"/>
    </location>
</feature>
<keyword evidence="1" id="KW-0472">Membrane</keyword>
<dbReference type="AlphaFoldDB" id="A0A644ZNS3"/>
<evidence type="ECO:0000256" key="1">
    <source>
        <dbReference type="SAM" id="Phobius"/>
    </source>
</evidence>
<feature type="transmembrane region" description="Helical" evidence="1">
    <location>
        <begin position="58"/>
        <end position="76"/>
    </location>
</feature>
<protein>
    <submittedName>
        <fullName evidence="2">Uncharacterized protein</fullName>
    </submittedName>
</protein>